<keyword evidence="1" id="KW-0812">Transmembrane</keyword>
<reference evidence="2 3" key="1">
    <citation type="submission" date="2018-05" db="EMBL/GenBank/DDBJ databases">
        <title>Acuticoccus sediminis sp. nov., isolated from deep-sea sediment of Indian Ocean.</title>
        <authorList>
            <person name="Liu X."/>
            <person name="Lai Q."/>
            <person name="Du Y."/>
            <person name="Sun F."/>
            <person name="Zhang X."/>
            <person name="Wang S."/>
            <person name="Shao Z."/>
        </authorList>
    </citation>
    <scope>NUCLEOTIDE SEQUENCE [LARGE SCALE GENOMIC DNA]</scope>
    <source>
        <strain evidence="2 3">PTG4-2</strain>
    </source>
</reference>
<gene>
    <name evidence="2" type="ORF">DLJ53_16270</name>
</gene>
<accession>A0A8B2NM94</accession>
<dbReference type="Proteomes" id="UP000249590">
    <property type="component" value="Unassembled WGS sequence"/>
</dbReference>
<dbReference type="RefSeq" id="WP_111347198.1">
    <property type="nucleotide sequence ID" value="NZ_JAIWKD010000008.1"/>
</dbReference>
<sequence length="182" mass="19687">MLVRLHNFVFHSVQRLLGTWFLGTLGRVIFAGVFLVYFLNSAATKLGSGVMGLFTLSDGAFVQILPKTFEAAGYDRSGLSALDVVIVYAGTYAEIVLPILIVAGLFTRLAALGMIGFVAVMTYVDIVGHGVDAATIGSWFDNVANSAIADQRSLWAYLLVTLVLTGPGPISLDYLFGRWFQR</sequence>
<evidence type="ECO:0000313" key="2">
    <source>
        <dbReference type="EMBL" id="RAI00796.1"/>
    </source>
</evidence>
<keyword evidence="3" id="KW-1185">Reference proteome</keyword>
<keyword evidence="1" id="KW-0472">Membrane</keyword>
<evidence type="ECO:0000313" key="3">
    <source>
        <dbReference type="Proteomes" id="UP000249590"/>
    </source>
</evidence>
<name>A0A8B2NM94_9HYPH</name>
<feature type="transmembrane region" description="Helical" evidence="1">
    <location>
        <begin position="46"/>
        <end position="65"/>
    </location>
</feature>
<dbReference type="EMBL" id="QHHQ01000003">
    <property type="protein sequence ID" value="RAI00796.1"/>
    <property type="molecule type" value="Genomic_DNA"/>
</dbReference>
<dbReference type="OrthoDB" id="121744at2"/>
<comment type="caution">
    <text evidence="2">The sequence shown here is derived from an EMBL/GenBank/DDBJ whole genome shotgun (WGS) entry which is preliminary data.</text>
</comment>
<organism evidence="2 3">
    <name type="scientific">Acuticoccus sediminis</name>
    <dbReference type="NCBI Taxonomy" id="2184697"/>
    <lineage>
        <taxon>Bacteria</taxon>
        <taxon>Pseudomonadati</taxon>
        <taxon>Pseudomonadota</taxon>
        <taxon>Alphaproteobacteria</taxon>
        <taxon>Hyphomicrobiales</taxon>
        <taxon>Amorphaceae</taxon>
        <taxon>Acuticoccus</taxon>
    </lineage>
</organism>
<feature type="transmembrane region" description="Helical" evidence="1">
    <location>
        <begin position="154"/>
        <end position="176"/>
    </location>
</feature>
<protein>
    <recommendedName>
        <fullName evidence="4">Oxidoreductase</fullName>
    </recommendedName>
</protein>
<feature type="transmembrane region" description="Helical" evidence="1">
    <location>
        <begin position="20"/>
        <end position="39"/>
    </location>
</feature>
<evidence type="ECO:0008006" key="4">
    <source>
        <dbReference type="Google" id="ProtNLM"/>
    </source>
</evidence>
<keyword evidence="1" id="KW-1133">Transmembrane helix</keyword>
<proteinExistence type="predicted"/>
<dbReference type="AlphaFoldDB" id="A0A8B2NM94"/>
<feature type="transmembrane region" description="Helical" evidence="1">
    <location>
        <begin position="113"/>
        <end position="134"/>
    </location>
</feature>
<evidence type="ECO:0000256" key="1">
    <source>
        <dbReference type="SAM" id="Phobius"/>
    </source>
</evidence>
<dbReference type="GO" id="GO:0016020">
    <property type="term" value="C:membrane"/>
    <property type="evidence" value="ECO:0007669"/>
    <property type="project" value="UniProtKB-SubCell"/>
</dbReference>
<feature type="transmembrane region" description="Helical" evidence="1">
    <location>
        <begin position="85"/>
        <end position="106"/>
    </location>
</feature>